<dbReference type="InterPro" id="IPR015424">
    <property type="entry name" value="PyrdxlP-dep_Trfase"/>
</dbReference>
<dbReference type="Pfam" id="PF01212">
    <property type="entry name" value="Beta_elim_lyase"/>
    <property type="match status" value="1"/>
</dbReference>
<dbReference type="SMART" id="SM00825">
    <property type="entry name" value="PKS_KS"/>
    <property type="match status" value="2"/>
</dbReference>
<dbReference type="InterPro" id="IPR049490">
    <property type="entry name" value="C883_1060-like_KR_N"/>
</dbReference>
<dbReference type="InterPro" id="IPR050091">
    <property type="entry name" value="PKS_NRPS_Biosynth_Enz"/>
</dbReference>
<comment type="cofactor">
    <cofactor evidence="1">
        <name>pyridoxal 5'-phosphate</name>
        <dbReference type="ChEBI" id="CHEBI:597326"/>
    </cofactor>
</comment>
<dbReference type="InterPro" id="IPR020841">
    <property type="entry name" value="PKS_Beta-ketoAc_synthase_dom"/>
</dbReference>
<evidence type="ECO:0000256" key="13">
    <source>
        <dbReference type="PROSITE-ProRule" id="PRU01363"/>
    </source>
</evidence>
<dbReference type="Pfam" id="PF22336">
    <property type="entry name" value="RhiE-like_linker"/>
    <property type="match status" value="2"/>
</dbReference>
<evidence type="ECO:0000259" key="17">
    <source>
        <dbReference type="PROSITE" id="PS52019"/>
    </source>
</evidence>
<dbReference type="EMBL" id="BAABJE010000014">
    <property type="protein sequence ID" value="GAA4797942.1"/>
    <property type="molecule type" value="Genomic_DNA"/>
</dbReference>
<evidence type="ECO:0000256" key="4">
    <source>
        <dbReference type="ARBA" id="ARBA00005194"/>
    </source>
</evidence>
<keyword evidence="10" id="KW-0808">Transferase</keyword>
<feature type="region of interest" description="N-terminal hotdog fold" evidence="13">
    <location>
        <begin position="3179"/>
        <end position="3300"/>
    </location>
</feature>
<evidence type="ECO:0000313" key="19">
    <source>
        <dbReference type="Proteomes" id="UP001499959"/>
    </source>
</evidence>
<evidence type="ECO:0000256" key="3">
    <source>
        <dbReference type="ARBA" id="ARBA00004792"/>
    </source>
</evidence>
<dbReference type="PROSITE" id="PS52004">
    <property type="entry name" value="KS3_2"/>
    <property type="match status" value="2"/>
</dbReference>
<accession>A0ABP9BQW8</accession>
<dbReference type="InterPro" id="IPR014030">
    <property type="entry name" value="Ketoacyl_synth_N"/>
</dbReference>
<dbReference type="RefSeq" id="WP_345303665.1">
    <property type="nucleotide sequence ID" value="NZ_BAABJE010000014.1"/>
</dbReference>
<dbReference type="CDD" id="cd00833">
    <property type="entry name" value="PKS"/>
    <property type="match status" value="2"/>
</dbReference>
<dbReference type="PROSITE" id="PS52019">
    <property type="entry name" value="PKS_MFAS_DH"/>
    <property type="match status" value="2"/>
</dbReference>
<feature type="region of interest" description="C-terminal hotdog fold" evidence="13">
    <location>
        <begin position="1732"/>
        <end position="1881"/>
    </location>
</feature>
<dbReference type="InterPro" id="IPR049552">
    <property type="entry name" value="PKS_DH_N"/>
</dbReference>
<dbReference type="Pfam" id="PF09924">
    <property type="entry name" value="LPG_synthase_C"/>
    <property type="match status" value="1"/>
</dbReference>
<dbReference type="PANTHER" id="PTHR43775">
    <property type="entry name" value="FATTY ACID SYNTHASE"/>
    <property type="match status" value="1"/>
</dbReference>
<evidence type="ECO:0000256" key="10">
    <source>
        <dbReference type="ARBA" id="ARBA00022679"/>
    </source>
</evidence>
<feature type="region of interest" description="N-terminal hotdog fold" evidence="13">
    <location>
        <begin position="1595"/>
        <end position="1714"/>
    </location>
</feature>
<dbReference type="InterPro" id="IPR020806">
    <property type="entry name" value="PKS_PP-bd"/>
</dbReference>
<dbReference type="Pfam" id="PF00109">
    <property type="entry name" value="ketoacyl-synt"/>
    <property type="match status" value="2"/>
</dbReference>
<dbReference type="SUPFAM" id="SSF53383">
    <property type="entry name" value="PLP-dependent transferases"/>
    <property type="match status" value="1"/>
</dbReference>
<dbReference type="Pfam" id="PF00550">
    <property type="entry name" value="PP-binding"/>
    <property type="match status" value="2"/>
</dbReference>
<dbReference type="InterPro" id="IPR001597">
    <property type="entry name" value="ArAA_b-elim_lyase/Thr_aldolase"/>
</dbReference>
<feature type="active site" description="Proton acceptor; for dehydratase activity" evidence="13">
    <location>
        <position position="1624"/>
    </location>
</feature>
<dbReference type="SMART" id="SM00826">
    <property type="entry name" value="PKS_DH"/>
    <property type="match status" value="1"/>
</dbReference>
<organism evidence="18 19">
    <name type="scientific">Lysobacter hankyongensis</name>
    <dbReference type="NCBI Taxonomy" id="1176535"/>
    <lineage>
        <taxon>Bacteria</taxon>
        <taxon>Pseudomonadati</taxon>
        <taxon>Pseudomonadota</taxon>
        <taxon>Gammaproteobacteria</taxon>
        <taxon>Lysobacterales</taxon>
        <taxon>Lysobacteraceae</taxon>
        <taxon>Lysobacter</taxon>
    </lineage>
</organism>
<protein>
    <submittedName>
        <fullName evidence="18">Uncharacterized protein</fullName>
    </submittedName>
</protein>
<evidence type="ECO:0000256" key="7">
    <source>
        <dbReference type="ARBA" id="ARBA00022450"/>
    </source>
</evidence>
<keyword evidence="8" id="KW-0963">Cytoplasm</keyword>
<dbReference type="SUPFAM" id="SSF53901">
    <property type="entry name" value="Thiolase-like"/>
    <property type="match status" value="2"/>
</dbReference>
<dbReference type="InterPro" id="IPR049900">
    <property type="entry name" value="PKS_mFAS_DH"/>
</dbReference>
<dbReference type="SMART" id="SM01294">
    <property type="entry name" value="PKS_PP_betabranch"/>
    <property type="match status" value="1"/>
</dbReference>
<feature type="domain" description="Ketosynthase family 3 (KS3)" evidence="16">
    <location>
        <begin position="982"/>
        <end position="1408"/>
    </location>
</feature>
<dbReference type="Pfam" id="PF02801">
    <property type="entry name" value="Ketoacyl-synt_C"/>
    <property type="match status" value="2"/>
</dbReference>
<keyword evidence="11" id="KW-0677">Repeat</keyword>
<comment type="pathway">
    <text evidence="4">Lipid metabolism; fatty acid biosynthesis.</text>
</comment>
<feature type="domain" description="Ketosynthase family 3 (KS3)" evidence="16">
    <location>
        <begin position="2564"/>
        <end position="3002"/>
    </location>
</feature>
<dbReference type="InterPro" id="IPR036736">
    <property type="entry name" value="ACP-like_sf"/>
</dbReference>
<feature type="compositionally biased region" description="Pro residues" evidence="14">
    <location>
        <begin position="96"/>
        <end position="108"/>
    </location>
</feature>
<evidence type="ECO:0000256" key="6">
    <source>
        <dbReference type="ARBA" id="ARBA00011881"/>
    </source>
</evidence>
<reference evidence="19" key="1">
    <citation type="journal article" date="2019" name="Int. J. Syst. Evol. Microbiol.">
        <title>The Global Catalogue of Microorganisms (GCM) 10K type strain sequencing project: providing services to taxonomists for standard genome sequencing and annotation.</title>
        <authorList>
            <consortium name="The Broad Institute Genomics Platform"/>
            <consortium name="The Broad Institute Genome Sequencing Center for Infectious Disease"/>
            <person name="Wu L."/>
            <person name="Ma J."/>
        </authorList>
    </citation>
    <scope>NUCLEOTIDE SEQUENCE [LARGE SCALE GENOMIC DNA]</scope>
    <source>
        <strain evidence="19">JCM 18204</strain>
    </source>
</reference>
<dbReference type="InterPro" id="IPR042104">
    <property type="entry name" value="PKS_dehydratase_sf"/>
</dbReference>
<dbReference type="Pfam" id="PF08659">
    <property type="entry name" value="KR"/>
    <property type="match status" value="1"/>
</dbReference>
<dbReference type="InterPro" id="IPR016039">
    <property type="entry name" value="Thiolase-like"/>
</dbReference>
<dbReference type="SMART" id="SM00822">
    <property type="entry name" value="PKS_KR"/>
    <property type="match status" value="1"/>
</dbReference>
<dbReference type="Gene3D" id="3.40.47.10">
    <property type="match status" value="2"/>
</dbReference>
<dbReference type="InterPro" id="IPR049551">
    <property type="entry name" value="PKS_DH_C"/>
</dbReference>
<dbReference type="InterPro" id="IPR057326">
    <property type="entry name" value="KR_dom"/>
</dbReference>
<dbReference type="Proteomes" id="UP001499959">
    <property type="component" value="Unassembled WGS sequence"/>
</dbReference>
<evidence type="ECO:0000256" key="11">
    <source>
        <dbReference type="ARBA" id="ARBA00022737"/>
    </source>
</evidence>
<dbReference type="InterPro" id="IPR020807">
    <property type="entry name" value="PKS_DH"/>
</dbReference>
<dbReference type="Pfam" id="PF21089">
    <property type="entry name" value="PKS_DH_N"/>
    <property type="match status" value="1"/>
</dbReference>
<dbReference type="PROSITE" id="PS00606">
    <property type="entry name" value="KS3_1"/>
    <property type="match status" value="2"/>
</dbReference>
<dbReference type="PANTHER" id="PTHR43775:SF37">
    <property type="entry name" value="SI:DKEY-61P9.11"/>
    <property type="match status" value="1"/>
</dbReference>
<evidence type="ECO:0000259" key="16">
    <source>
        <dbReference type="PROSITE" id="PS52004"/>
    </source>
</evidence>
<dbReference type="InterPro" id="IPR009081">
    <property type="entry name" value="PP-bd_ACP"/>
</dbReference>
<dbReference type="SUPFAM" id="SSF47336">
    <property type="entry name" value="ACP-like"/>
    <property type="match status" value="2"/>
</dbReference>
<dbReference type="InterPro" id="IPR015421">
    <property type="entry name" value="PyrdxlP-dep_Trfase_major"/>
</dbReference>
<dbReference type="PROSITE" id="PS50075">
    <property type="entry name" value="CARRIER"/>
    <property type="match status" value="1"/>
</dbReference>
<dbReference type="InterPro" id="IPR018201">
    <property type="entry name" value="Ketoacyl_synth_AS"/>
</dbReference>
<feature type="active site" description="Proton donor; for dehydratase activity" evidence="13">
    <location>
        <position position="1796"/>
    </location>
</feature>
<comment type="subcellular location">
    <subcellularLocation>
        <location evidence="2">Cytoplasm</location>
    </subcellularLocation>
</comment>
<keyword evidence="19" id="KW-1185">Reference proteome</keyword>
<dbReference type="InterPro" id="IPR054514">
    <property type="entry name" value="RhiE-like_linker"/>
</dbReference>
<keyword evidence="9" id="KW-0597">Phosphoprotein</keyword>
<comment type="caution">
    <text evidence="18">The sequence shown here is derived from an EMBL/GenBank/DDBJ whole genome shotgun (WGS) entry which is preliminary data.</text>
</comment>
<evidence type="ECO:0000256" key="8">
    <source>
        <dbReference type="ARBA" id="ARBA00022490"/>
    </source>
</evidence>
<feature type="region of interest" description="C-terminal hotdog fold" evidence="13">
    <location>
        <begin position="3314"/>
        <end position="3466"/>
    </location>
</feature>
<dbReference type="Gene3D" id="3.40.50.720">
    <property type="entry name" value="NAD(P)-binding Rossmann-like Domain"/>
    <property type="match status" value="1"/>
</dbReference>
<dbReference type="Gene3D" id="1.10.1240.100">
    <property type="match status" value="2"/>
</dbReference>
<feature type="domain" description="PKS/mFAS DH" evidence="17">
    <location>
        <begin position="3179"/>
        <end position="3466"/>
    </location>
</feature>
<dbReference type="InterPro" id="IPR024320">
    <property type="entry name" value="LPG_synthase_C"/>
</dbReference>
<evidence type="ECO:0000256" key="1">
    <source>
        <dbReference type="ARBA" id="ARBA00001933"/>
    </source>
</evidence>
<evidence type="ECO:0000256" key="12">
    <source>
        <dbReference type="ARBA" id="ARBA00022898"/>
    </source>
</evidence>
<dbReference type="SMART" id="SM00823">
    <property type="entry name" value="PKS_PP"/>
    <property type="match status" value="2"/>
</dbReference>
<comment type="similarity">
    <text evidence="5">Belongs to the short-chain dehydrogenases/reductases (SDR) family.</text>
</comment>
<keyword evidence="12" id="KW-0663">Pyridoxal phosphate</keyword>
<feature type="domain" description="Carrier" evidence="15">
    <location>
        <begin position="2421"/>
        <end position="2495"/>
    </location>
</feature>
<dbReference type="Gene3D" id="3.10.129.110">
    <property type="entry name" value="Polyketide synthase dehydratase"/>
    <property type="match status" value="2"/>
</dbReference>
<dbReference type="InterPro" id="IPR015422">
    <property type="entry name" value="PyrdxlP-dep_Trfase_small"/>
</dbReference>
<keyword evidence="7" id="KW-0596">Phosphopantetheine</keyword>
<dbReference type="Gene3D" id="3.40.640.10">
    <property type="entry name" value="Type I PLP-dependent aspartate aminotransferase-like (Major domain)"/>
    <property type="match status" value="1"/>
</dbReference>
<comment type="caution">
    <text evidence="13">Lacks conserved residue(s) required for the propagation of feature annotation.</text>
</comment>
<evidence type="ECO:0000313" key="18">
    <source>
        <dbReference type="EMBL" id="GAA4797942.1"/>
    </source>
</evidence>
<dbReference type="Pfam" id="PF21394">
    <property type="entry name" value="Beta-ketacyl_N"/>
    <property type="match status" value="1"/>
</dbReference>
<feature type="domain" description="PKS/mFAS DH" evidence="17">
    <location>
        <begin position="1595"/>
        <end position="1881"/>
    </location>
</feature>
<dbReference type="Pfam" id="PF14765">
    <property type="entry name" value="PS-DH"/>
    <property type="match status" value="1"/>
</dbReference>
<feature type="region of interest" description="Disordered" evidence="14">
    <location>
        <begin position="93"/>
        <end position="113"/>
    </location>
</feature>
<evidence type="ECO:0000256" key="9">
    <source>
        <dbReference type="ARBA" id="ARBA00022553"/>
    </source>
</evidence>
<proteinExistence type="inferred from homology"/>
<sequence>MMDHDTLQERTENYLKSLICEAADAALVFDAETPFGELGVNSFLVLKILKRLEQDFGTLPKTLLFENFNVRDLARYFVKSHADTLMRKFGDGSAAPPAPAAAPNPAPVAAPSAQPAPSAPAAAVAVAPVAVVERAPPLVAIRHLDRYPQLKQRRLEIFHQYKNESSVSRGTATIAPLLFFGEAQRGYFNCGKGKGILLAYGYTGPEADFLPLAEELYRYCDANGLQFNLFVEDRLPPLCGKAFSATPFGVMQRVLDLPSFTLEGQKMRRLRYLVSKFSNSGACRTEEYLCGSDPKTAEAVAAIIDQWCASRTMVNPLIHVVKDEILAGTLDREHRLFLTYIDDVLQNAILVSPMAAGAGYLMDLEFYGPDMPLGGLEFAIVNIIQTLRDEGCQVFSLGGTYGCKLGDSPDADPAIESILEDLRQQNIFNDAGNLQFKNKFRPESKDIFLCRAVDAGRADNVLDIILMIADPSTNQIDEPVDLPPAETAPVAMPAAAAVQAPQAAPAQTVAIADSPRWRALEAAGFNPMNLAAGQVDFDLKTDSWAQLTLPAIDKQMANLFAQIQRPVDVNASLRRVFPFAHFTLTASGRAAEDLFCQAWDKKGRVPQNILFPSTIYHQIDKGFSPREMPDAKVFDLQSAAPFRGNIDLAALKVEIDAHGADIGYVCIELTDNAAGGGAVSLAHLKDVKALLDKYRDTHGIRLVLDATRIIENALVVIEHEPEWRDATPWQVAEALLSQADTVVASLAKDFCVNKGGLIATNDQALHDRLQALQQRGGKALDVIDRKCIAASLQNRGFIETQVRRRVDAVRALGQRLADHGLPVVRPSLAHCVLIDVKRIPEFSGLAAPVASFCAWLYLATGVRAGAHSVGMQQKSTLNQLVRLAIPVGLKSDEVRRLGDLLIEAFARKVNIPDLGVADGAGDLHAKHRLDRLLAPAAVASVSAGTVDTAASTQIAAPAAAAPTAAQPAPSAPAPRNAHRDEDMEIAIVGMAARLPKARNAEELWENLVGGRDCIGEIPQSRYARRRNRDALGRYRGGFIDDLDRFDSLFFNISPREAETLDPQERLFLEVSWEALEDAGYYPEAFQSEELGGRQIGVYVGAVWAMYQMVGAEERLAGNKVVANSFLWSIANRVSYFMNFTGPSIAVDTACSASLTAIHLACDAIQRGECAAALVGGVNLDVHQCKQEITVAGGLLSEDGLCRAFGRGASGYVPGEGVGALLLKPLAQARRDRDNIYAVIKGSAISHGGRNSGFSVPNSKAQCDVITTALKKADIDARSIGYIEAHGTGTELGDPIEISGLNQTFERYDVPLHSCAIGSIKTNIGHLEAAAGIAGVCKTLLQMRHRTLVPSLHSGELNEFIDFAHSPFVVQQQLEPWLPKQVDGVVQPLRAGISSFGAGGSNAHVIIEAVESDAPAAPDERGLRIFPLSARNEEQLRHVAERLKAFVEKHRDGASAPSLDDIAFTLQLGRKSFDHRVALIAGSREQLLDKLQSFLAGSRDEHILLGHVKNAEGITKLLNRKEKEAFIDLLAQSRDPLKLAQLWIDGLVSDWQGVQAQTQGRRISLPSYPFADKRHWLEPADGASMVIGASSTGALHPLIDTNESTFERQLFRKVFNDREFFIYDHLVSDIPTLPGVAYLDFARKAGEIAAGRKVRRIRNILWVSPLTVQNGVPNEVFIELKPSGDTVTFEVFSERETGGKLLYCQGKLQYATAEEEAAEDEFVDLKAIRERTEKVSDAARAYPQFKTLGLGLGPTFQALQEVHRNPQSSFEVLGALKIPELDALRFDEFVLHPSLVDSAFQAAMGARLADAGGEMFVPYSLGEVEIVHPLTPVCYSYVTDANDAKKSSNVSKMNVLIVDEQGKVLVRVRDSVGVPLLDVHEKPGQGGAAKAAAGADDAFSTLYFGTEWQSSTIEPAALPAGTRQTVVLFAPDAAAHDAYRTALAATGDDGSGLVAVYPGEGFARIDERSYRADPGSRESFEALLSALRETHAAPLQVCFAWSTQPTGESLSAEQRAAESLDRGVRAFLHLCQAIIAQKREADVRLNYVYFSDTPEAQAHDEAIQGFVTILRAENPKLACKVIDFQQPAATFDANAVSALAREYGQDTKALAVRYVDGRRYLRRIEACPTPDADTFTSTPVRHRGAYIITGGAGGLGLIFAEHLAKEFQARLVLSGRSALKSDTEAALDALRAAGAEVEYVQADVSRREDVERLVGTCRERFGAVHGIIHSAGVLRDAYVRNKHWEDMAAVFAPKILGTVLLDDATRDDPLDFFVMFSSLAALAGNAGQSDYSYANHYMDAFAARRNALARHGARHGKTLSINWSIWAEGGMRLDEQTALFFERNLGIKPLQREVGVRAFMLGLQTELSHLAVMQGVREKIERAWGIGVPDVAPTAATAPQAGATAGAAAPAEAAGGGDDLALAVQDALSRIVMDFLKIDAEDIDLDTILLDLGFDSIGLTSFSNLVNEKYDLDITPVTFFEYPNIREIAKHLAQDHREKALRVHGQAGAAPAATASAARADAPAVAAQAPIGFKKKLDIVDAPLPAAAGGHAAGGGFSPQRRFVERPIAIVGMSGVMPQADDLDEYWEKLRNAENNMVTLIPPDRWDWEEYYGDPMVEKNKTLSKWGGFMREVDKFDPLFWGISPREAEMMDPQQRIFLESAWGAVEDSGHKVSDLAGTKTGLFVGAATRDYIDMMVMNHAELDGYSASGTSHAILVNRVSFMLDIHGPSAPLDTACSSSLVALHRAIESIHTGSSEMAIVGGVQVMLTPAGHISFGAAGMLADDGKCKTFDSRANGYVRGEGSGAILIRPLEDAIADGDHIYAVIKSTAENHGGKATMLTAPNPNAQAELLVEAYEKAEIDPRSVGFLECHGTGTSLGDPIEIQAMKKAFSDLYRKHQLPAPTKPHIGLTSAKTNIGHLETAAGIAGILKVLLSIKHKQIPALLHFERLNPYINLDNSPFYPVAKTQDWEPALDDQGKPYPRRAGISSFGFGGANVHIVLEEYLDAQTRSSARPAGPHLIVLSAKTTDRLRANAGRLLAHLSKGTDDDLADIAYTLQIGRDAMPERMGLIVDSTQALIERLQAFVDGDAARADVKLASVRRKSDVKPTDAGTIAQWLGDRDLAALLDVWLKGQEPNWKALYAGYTMRRCSLPTYAFARERYWFSIDPEKQKTGSQPVMHPLLHRNVSVFGRQSFASDSAAFEKSLRGKALRPEIGLPDLLPVEMVRLAVRESLGDAGHQARIELRALTWTGIEPTAQGGTVSADLYATGGSGFDFEVRTSGADAESMLCEGTGDYEASEDPGRIDLPQLRTLFRGEARDAAGVYGALLDAGLARDRLPDGVVARVRGERQQLLDFRLPSKADGAVDGLETFALLSLAHLACLDHLAGDGVPPSATTLLALERIAFAPVGADEGAAREGAIWVRSSRDGGRRDGSAAIDIDVIDAEGRVLIKIKGLTIGYPATLDADRAHDEEFASLLESLYAPGRSAASNPTAQRMSSTEFEDALDAIYETGAS</sequence>
<dbReference type="InterPro" id="IPR036291">
    <property type="entry name" value="NAD(P)-bd_dom_sf"/>
</dbReference>
<comment type="pathway">
    <text evidence="3">Antibiotic biosynthesis.</text>
</comment>
<comment type="subunit">
    <text evidence="6">Homotetramer.</text>
</comment>
<dbReference type="Gene3D" id="1.10.1200.10">
    <property type="entry name" value="ACP-like"/>
    <property type="match status" value="2"/>
</dbReference>
<evidence type="ECO:0000256" key="5">
    <source>
        <dbReference type="ARBA" id="ARBA00006484"/>
    </source>
</evidence>
<evidence type="ECO:0000256" key="2">
    <source>
        <dbReference type="ARBA" id="ARBA00004496"/>
    </source>
</evidence>
<gene>
    <name evidence="18" type="ORF">GCM10023307_24900</name>
</gene>
<dbReference type="Gene3D" id="3.90.1150.10">
    <property type="entry name" value="Aspartate Aminotransferase, domain 1"/>
    <property type="match status" value="1"/>
</dbReference>
<dbReference type="CDD" id="cd08953">
    <property type="entry name" value="KR_2_SDR_x"/>
    <property type="match status" value="1"/>
</dbReference>
<name>A0ABP9BQW8_9GAMM</name>
<dbReference type="InterPro" id="IPR014031">
    <property type="entry name" value="Ketoacyl_synth_C"/>
</dbReference>
<dbReference type="SUPFAM" id="SSF51735">
    <property type="entry name" value="NAD(P)-binding Rossmann-fold domains"/>
    <property type="match status" value="2"/>
</dbReference>
<dbReference type="InterPro" id="IPR013968">
    <property type="entry name" value="PKS_KR"/>
</dbReference>
<evidence type="ECO:0000259" key="15">
    <source>
        <dbReference type="PROSITE" id="PS50075"/>
    </source>
</evidence>
<evidence type="ECO:0000256" key="14">
    <source>
        <dbReference type="SAM" id="MobiDB-lite"/>
    </source>
</evidence>